<gene>
    <name evidence="6" type="ORF">M5G11_21040</name>
</gene>
<name>A0ABT5NXV4_9PSED</name>
<evidence type="ECO:0000313" key="6">
    <source>
        <dbReference type="EMBL" id="MDD0993020.1"/>
    </source>
</evidence>
<organism evidence="6 7">
    <name type="scientific">Pseudomonas fontis</name>
    <dbReference type="NCBI Taxonomy" id="2942633"/>
    <lineage>
        <taxon>Bacteria</taxon>
        <taxon>Pseudomonadati</taxon>
        <taxon>Pseudomonadota</taxon>
        <taxon>Gammaproteobacteria</taxon>
        <taxon>Pseudomonadales</taxon>
        <taxon>Pseudomonadaceae</taxon>
        <taxon>Pseudomonas</taxon>
    </lineage>
</organism>
<keyword evidence="7" id="KW-1185">Reference proteome</keyword>
<dbReference type="PANTHER" id="PTHR42978">
    <property type="entry name" value="QUORUM-QUENCHING LACTONASE YTNP-RELATED-RELATED"/>
    <property type="match status" value="1"/>
</dbReference>
<dbReference type="SUPFAM" id="SSF56281">
    <property type="entry name" value="Metallo-hydrolase/oxidoreductase"/>
    <property type="match status" value="1"/>
</dbReference>
<dbReference type="EMBL" id="JAMDGY010000076">
    <property type="protein sequence ID" value="MDD0993020.1"/>
    <property type="molecule type" value="Genomic_DNA"/>
</dbReference>
<reference evidence="6 7" key="1">
    <citation type="submission" date="2022-05" db="EMBL/GenBank/DDBJ databases">
        <title>Novel Pseudomonas spp. Isolated from a Rainbow Trout Aquaculture Facility.</title>
        <authorList>
            <person name="Testerman T."/>
            <person name="Graf J."/>
        </authorList>
    </citation>
    <scope>NUCLEOTIDE SEQUENCE [LARGE SCALE GENOMIC DNA]</scope>
    <source>
        <strain evidence="6 7">ID681</strain>
    </source>
</reference>
<proteinExistence type="inferred from homology"/>
<sequence>MSIFEQIPHFDHSRKAFGQQARVEDTRVAARQFRNDMLSGPKARYFESFDLVKVPYPVRYGLRNAFAHERFVEYMHIQNRLFVIQFDTADGIKTLLASPSDHERNVETPFFRRLQDRTPNWISNFLIARQNTVPQVLARIGLKPQDIDYITYDHLHTQDVRRWLGSASQPGLFPNAKLLVHSREWASTQDLNPYQADWYCPDGIAGIPQDKVICFDGSIMLGDGVALMHTPGHTEGNHSIVVHTNEGLWVTSENGVSVEAYAPLLARASGVARYAKMIGTEAIINGNTLENSVEQYVSMVQEATVAGPSKRDPRFPNVFPSSEMTPFWLFPGTRPAFYVGHARHGTLHTA</sequence>
<dbReference type="Proteomes" id="UP001148203">
    <property type="component" value="Unassembled WGS sequence"/>
</dbReference>
<comment type="cofactor">
    <cofactor evidence="1">
        <name>Zn(2+)</name>
        <dbReference type="ChEBI" id="CHEBI:29105"/>
    </cofactor>
</comment>
<evidence type="ECO:0000256" key="3">
    <source>
        <dbReference type="ARBA" id="ARBA00022723"/>
    </source>
</evidence>
<dbReference type="PANTHER" id="PTHR42978:SF7">
    <property type="entry name" value="METALLO-HYDROLASE RV2300C-RELATED"/>
    <property type="match status" value="1"/>
</dbReference>
<evidence type="ECO:0000256" key="5">
    <source>
        <dbReference type="ARBA" id="ARBA00022833"/>
    </source>
</evidence>
<comment type="similarity">
    <text evidence="2">Belongs to the metallo-beta-lactamase superfamily.</text>
</comment>
<dbReference type="InterPro" id="IPR051013">
    <property type="entry name" value="MBL_superfamily_lactonases"/>
</dbReference>
<protein>
    <recommendedName>
        <fullName evidence="8">Quorum-quenching N-acyl-homoserine lactonase</fullName>
    </recommendedName>
</protein>
<evidence type="ECO:0000256" key="2">
    <source>
        <dbReference type="ARBA" id="ARBA00007749"/>
    </source>
</evidence>
<evidence type="ECO:0000256" key="1">
    <source>
        <dbReference type="ARBA" id="ARBA00001947"/>
    </source>
</evidence>
<dbReference type="InterPro" id="IPR036866">
    <property type="entry name" value="RibonucZ/Hydroxyglut_hydro"/>
</dbReference>
<keyword evidence="5" id="KW-0862">Zinc</keyword>
<comment type="caution">
    <text evidence="6">The sequence shown here is derived from an EMBL/GenBank/DDBJ whole genome shotgun (WGS) entry which is preliminary data.</text>
</comment>
<evidence type="ECO:0008006" key="8">
    <source>
        <dbReference type="Google" id="ProtNLM"/>
    </source>
</evidence>
<evidence type="ECO:0000313" key="7">
    <source>
        <dbReference type="Proteomes" id="UP001148203"/>
    </source>
</evidence>
<evidence type="ECO:0000256" key="4">
    <source>
        <dbReference type="ARBA" id="ARBA00022801"/>
    </source>
</evidence>
<keyword evidence="3" id="KW-0479">Metal-binding</keyword>
<dbReference type="RefSeq" id="WP_273908848.1">
    <property type="nucleotide sequence ID" value="NZ_JAMDGX010000002.1"/>
</dbReference>
<accession>A0ABT5NXV4</accession>
<dbReference type="Gene3D" id="3.60.15.10">
    <property type="entry name" value="Ribonuclease Z/Hydroxyacylglutathione hydrolase-like"/>
    <property type="match status" value="1"/>
</dbReference>
<keyword evidence="4" id="KW-0378">Hydrolase</keyword>